<evidence type="ECO:0008006" key="10">
    <source>
        <dbReference type="Google" id="ProtNLM"/>
    </source>
</evidence>
<evidence type="ECO:0000256" key="4">
    <source>
        <dbReference type="ARBA" id="ARBA00022617"/>
    </source>
</evidence>
<evidence type="ECO:0000256" key="3">
    <source>
        <dbReference type="ARBA" id="ARBA00022559"/>
    </source>
</evidence>
<keyword evidence="5" id="KW-0732">Signal</keyword>
<organism evidence="9">
    <name type="scientific">Timema monikensis</name>
    <dbReference type="NCBI Taxonomy" id="170555"/>
    <lineage>
        <taxon>Eukaryota</taxon>
        <taxon>Metazoa</taxon>
        <taxon>Ecdysozoa</taxon>
        <taxon>Arthropoda</taxon>
        <taxon>Hexapoda</taxon>
        <taxon>Insecta</taxon>
        <taxon>Pterygota</taxon>
        <taxon>Neoptera</taxon>
        <taxon>Polyneoptera</taxon>
        <taxon>Phasmatodea</taxon>
        <taxon>Timematodea</taxon>
        <taxon>Timematoidea</taxon>
        <taxon>Timematidae</taxon>
        <taxon>Timema</taxon>
    </lineage>
</organism>
<keyword evidence="2" id="KW-0964">Secreted</keyword>
<dbReference type="InterPro" id="IPR019791">
    <property type="entry name" value="Haem_peroxidase_animal"/>
</dbReference>
<protein>
    <recommendedName>
        <fullName evidence="10">Peroxidase</fullName>
    </recommendedName>
</protein>
<evidence type="ECO:0000313" key="9">
    <source>
        <dbReference type="EMBL" id="CAD7423456.1"/>
    </source>
</evidence>
<proteinExistence type="predicted"/>
<dbReference type="FunFam" id="1.10.640.10:FF:000003">
    <property type="entry name" value="chorion peroxidase"/>
    <property type="match status" value="1"/>
</dbReference>
<dbReference type="GO" id="GO:0004601">
    <property type="term" value="F:peroxidase activity"/>
    <property type="evidence" value="ECO:0007669"/>
    <property type="project" value="UniProtKB-KW"/>
</dbReference>
<dbReference type="CDD" id="cd09823">
    <property type="entry name" value="peroxinectin_like"/>
    <property type="match status" value="1"/>
</dbReference>
<dbReference type="SUPFAM" id="SSF48113">
    <property type="entry name" value="Heme-dependent peroxidases"/>
    <property type="match status" value="1"/>
</dbReference>
<keyword evidence="8" id="KW-0812">Transmembrane</keyword>
<keyword evidence="4 7" id="KW-0349">Heme</keyword>
<dbReference type="GO" id="GO:0006979">
    <property type="term" value="P:response to oxidative stress"/>
    <property type="evidence" value="ECO:0007669"/>
    <property type="project" value="InterPro"/>
</dbReference>
<keyword evidence="3" id="KW-0560">Oxidoreductase</keyword>
<name>A0A7R9DYY2_9NEOP</name>
<dbReference type="Pfam" id="PF03098">
    <property type="entry name" value="An_peroxidase"/>
    <property type="match status" value="1"/>
</dbReference>
<dbReference type="GO" id="GO:0046872">
    <property type="term" value="F:metal ion binding"/>
    <property type="evidence" value="ECO:0007669"/>
    <property type="project" value="UniProtKB-KW"/>
</dbReference>
<comment type="subcellular location">
    <subcellularLocation>
        <location evidence="1">Secreted</location>
    </subcellularLocation>
</comment>
<evidence type="ECO:0000256" key="8">
    <source>
        <dbReference type="SAM" id="Phobius"/>
    </source>
</evidence>
<dbReference type="InterPro" id="IPR010255">
    <property type="entry name" value="Haem_peroxidase_sf"/>
</dbReference>
<dbReference type="InterPro" id="IPR037120">
    <property type="entry name" value="Haem_peroxidase_sf_animal"/>
</dbReference>
<dbReference type="PANTHER" id="PTHR11475:SF141">
    <property type="entry name" value="CARDINAL"/>
    <property type="match status" value="1"/>
</dbReference>
<keyword evidence="8" id="KW-0472">Membrane</keyword>
<dbReference type="Gene3D" id="1.10.640.10">
    <property type="entry name" value="Haem peroxidase domain superfamily, animal type"/>
    <property type="match status" value="1"/>
</dbReference>
<feature type="transmembrane region" description="Helical" evidence="8">
    <location>
        <begin position="79"/>
        <end position="103"/>
    </location>
</feature>
<dbReference type="GO" id="GO:0022412">
    <property type="term" value="P:cellular process involved in reproduction in multicellular organism"/>
    <property type="evidence" value="ECO:0007669"/>
    <property type="project" value="UniProtKB-ARBA"/>
</dbReference>
<dbReference type="GO" id="GO:0020037">
    <property type="term" value="F:heme binding"/>
    <property type="evidence" value="ECO:0007669"/>
    <property type="project" value="InterPro"/>
</dbReference>
<dbReference type="PANTHER" id="PTHR11475">
    <property type="entry name" value="OXIDASE/PEROXIDASE"/>
    <property type="match status" value="1"/>
</dbReference>
<evidence type="ECO:0000256" key="2">
    <source>
        <dbReference type="ARBA" id="ARBA00022525"/>
    </source>
</evidence>
<gene>
    <name evidence="9" type="ORF">TMSB3V08_LOCUS444</name>
</gene>
<dbReference type="PROSITE" id="PS50292">
    <property type="entry name" value="PEROXIDASE_3"/>
    <property type="match status" value="1"/>
</dbReference>
<sequence>MKGASPFIASNVRRFIGCYGSRDMRSTLQHAATKCLVAKQNVASAMSTERTPLRLTEPGPNYVFVSNSSRVYRRKVHQFQCCICATVLSLFVMALIISVSYYVNHDPEDEGNSTLLPLNVSTDGTETPNLIQLVSWPIPEKPAPDWSGEYVDPSQLEAAVGAGKAALMARDMLETRTPTLSLLSPSYRHQKTVRTNARADQLARAGYVMDVATRTLVNSSGKALTGGSVGKGPAFDADWMSKEACADGPQPPFACNPTPYRTADGTCNNLNHPYKWGVALRPFRRVIQPDYADGVSAPRVSSDGSALPSARKVSVTVHRPLYQDDPDFTVMLAVWGQFMDHDITATALSQAVGGKSISCCKVFTSHSSVDKHPECFPVPLADGDPFYNQWNISCMEFVRSAPAPLCHFGPREQLNQASSYLDGSVVYGPYDSVVNKLRSFQGGQLRMYTTEDGRTLLPTSTDPTDGCNQQEEALKGRYCFESGDPRANENLHLTTMHLMLARQHNRVAQQLSQLNPVWSDERLFQESRRIVVAQMQHITYNEFLPIILGNHLMDSLELKPKTSGYFTGYNATVDVTVANHFATAAFRFAHTLLPGLAKMLGNDTSSTEYVEMHKMLFNPFRLYSPGQLDNTLRGALNTTMQKFNPHFSNEVTEHLFERPVAVKGPFPCGLDLVSLNIQRGRDHGLPSYPVWRELCGLTRPASFEDLQGVMNPDSIQHISQIYKSVDDVDMYTGMLSEFPLEGGVLGPTVSCLITDQFLRLKFGDRFWYETPQQPQAFTPGKYSEHVNNDRQLDEIRKTTLAGLICDTSDSVEQLQPYVMRSTKTDNTPVKCSSVPRPNLSLWKETDGEFVKTGSTRLKLGASVAVPQVIKAVPKTIRIGARVTGGSVTMNSGTWKPTFPVTIPVSPFDAIATSDEVPSVEAPTYGHSIVWRGTLSEISPSGDLTISATFSLPKYVHGTNLFFIEWLNGNIQFHLNTIWNATGKSLLPATGLFSSSVHFKDTWKYSYLKDVDPWLFEPSLSLKNDFSANPNVVLEPKTGCAVIILLGSYSSDRSLFLWSGELTLVLSPATEEIAMTTSSKLFVKQSNVNSLTDAIPSTTRVVAAVTGGSVSTSSGSWTSTFPVGIPVYPFNDVASSYIADALADTTLPVYGHGIIWQGTVSKPSSSDTLQVSGSFSLPRFIHGDPSTFSIQWLNGDFTFQLQPLYNITGLDSLPITDIFSSSVYFQERKEYAYLKNLPPPSSGSLPVSFTSTPSVVGGPDVRHAPLVLLGAYSLDESVFWWSGKTSLYIRNKIPSFIKQDYSSNVKSIKKTKENNIGLPVLKDSVKNTEVTVSLKVKSGEMSAYLKNESEPEFKWDGNLPLNIPYPLFDKQLLTASDTLVTPVMGQGIIWSANLSNNFTSGDRLNGEFSFTRYVHGNISSTSAVEFWRGSFTFDIDLATNTSLEGLVNPDITFTSPVYFTSTPVVPITTTLFSSETAASTQAPIILEGNFSSDRSFFLWTGDAKLILPTMKLLESSAKSVTKVSVGAEVTSGNISVSGTNVWSGSLPVPIPVLKTKPLSSGTPIFGNKISWSGNLVTNSSEEVKFTGTFSSQNLTGGLPLSGDFSFDLSLLWNTTVNGLVKPSSVYSSIIILRDMKASQSTKQVLSSTPMSVGVSDSLIPIILKGSYSPDNTIFYWSGNAIISFPK</sequence>
<keyword evidence="7" id="KW-0479">Metal-binding</keyword>
<dbReference type="EMBL" id="OB792676">
    <property type="protein sequence ID" value="CAD7423456.1"/>
    <property type="molecule type" value="Genomic_DNA"/>
</dbReference>
<evidence type="ECO:0000256" key="1">
    <source>
        <dbReference type="ARBA" id="ARBA00004613"/>
    </source>
</evidence>
<keyword evidence="6 7" id="KW-0408">Iron</keyword>
<feature type="binding site" description="axial binding residue" evidence="7">
    <location>
        <position position="590"/>
    </location>
    <ligand>
        <name>heme b</name>
        <dbReference type="ChEBI" id="CHEBI:60344"/>
    </ligand>
    <ligandPart>
        <name>Fe</name>
        <dbReference type="ChEBI" id="CHEBI:18248"/>
    </ligandPart>
</feature>
<reference evidence="9" key="1">
    <citation type="submission" date="2020-11" db="EMBL/GenBank/DDBJ databases">
        <authorList>
            <person name="Tran Van P."/>
        </authorList>
    </citation>
    <scope>NUCLEOTIDE SEQUENCE</scope>
</reference>
<keyword evidence="8" id="KW-1133">Transmembrane helix</keyword>
<evidence type="ECO:0000256" key="7">
    <source>
        <dbReference type="PIRSR" id="PIRSR619791-2"/>
    </source>
</evidence>
<dbReference type="PRINTS" id="PR00457">
    <property type="entry name" value="ANPEROXIDASE"/>
</dbReference>
<evidence type="ECO:0000256" key="6">
    <source>
        <dbReference type="ARBA" id="ARBA00023004"/>
    </source>
</evidence>
<keyword evidence="3" id="KW-0575">Peroxidase</keyword>
<accession>A0A7R9DYY2</accession>
<evidence type="ECO:0000256" key="5">
    <source>
        <dbReference type="ARBA" id="ARBA00022729"/>
    </source>
</evidence>
<dbReference type="GO" id="GO:0005576">
    <property type="term" value="C:extracellular region"/>
    <property type="evidence" value="ECO:0007669"/>
    <property type="project" value="UniProtKB-SubCell"/>
</dbReference>